<dbReference type="InterPro" id="IPR010031">
    <property type="entry name" value="FAD_lactone_oxidase-like"/>
</dbReference>
<evidence type="ECO:0000259" key="5">
    <source>
        <dbReference type="PROSITE" id="PS51387"/>
    </source>
</evidence>
<sequence>MTDDRTADTLDAAPEAASSPSTQTNWSETLTFTPATAASPRCLAELREVVRLAHAARKQVRARGSGHSWNPAIATADCSVNTSRLTPEGKHACVCDVIGAAPAGQGNCMEVTHATVTGADGRTYRRISVPAGMCQGDFARLAQQLGAPLPTQGPAPDITLSGFVANGCHGTGWSEPTVAELVYGLELVAPDGSVLTFTADASPPGFEDLGLSPAELMNVVRVNQGALGVLARIVFQLPAEPFNLRVSNAFVPVTDVFDRADPGKLQRLIEGHDYVEIFWFPYNAYKMKGLVPVPEGPEHDTLWVMMFDRTSDPVSGDATFVELWNDAFGVLALAGGAIGPLVDRLPRVVPAMSNFALHTMKWKNHFSDPVVLTPPDAFLYQKHYFRGFLDLEFTMPMDGAQGFADVVAAFYQLVDRMEAWRSGSEGDTPYPVNLNAHARFVRNSQATLSPAYAPAGSSQHTCYFEYLSYSHGELTDTYLAFNREFYAPEHGLGWKKWGGLPNWGKYLDSVPGIDEYVHSLLTAKRGAGANRLEQFLAVRDRIDPDGATFTNEYLRGFFTGHQVARQPLRGAPGASYPEMPAEPPRRAFPLANVEHAAPTRPMRAEGMELYHDLAAGAAFLLNEHGEVNLLALEHDPTTGMLHYVPAAPSQHLGFEAILERVARFHQHRQAG</sequence>
<dbReference type="PROSITE" id="PS51387">
    <property type="entry name" value="FAD_PCMH"/>
    <property type="match status" value="1"/>
</dbReference>
<evidence type="ECO:0000256" key="3">
    <source>
        <dbReference type="ARBA" id="ARBA00023002"/>
    </source>
</evidence>
<keyword evidence="2" id="KW-0274">FAD</keyword>
<dbReference type="Gene3D" id="3.30.465.10">
    <property type="match status" value="1"/>
</dbReference>
<dbReference type="GO" id="GO:0016020">
    <property type="term" value="C:membrane"/>
    <property type="evidence" value="ECO:0007669"/>
    <property type="project" value="InterPro"/>
</dbReference>
<name>A0A1I1ZF28_9BACT</name>
<accession>A0A1I1ZF28</accession>
<dbReference type="Pfam" id="PF04030">
    <property type="entry name" value="ALO"/>
    <property type="match status" value="1"/>
</dbReference>
<feature type="domain" description="FAD-binding PCMH-type" evidence="5">
    <location>
        <begin position="30"/>
        <end position="240"/>
    </location>
</feature>
<gene>
    <name evidence="6" type="ORF">SAMN02745121_03800</name>
</gene>
<dbReference type="AlphaFoldDB" id="A0A1I1ZF28"/>
<evidence type="ECO:0000256" key="4">
    <source>
        <dbReference type="SAM" id="MobiDB-lite"/>
    </source>
</evidence>
<reference evidence="7" key="1">
    <citation type="submission" date="2016-10" db="EMBL/GenBank/DDBJ databases">
        <authorList>
            <person name="Varghese N."/>
            <person name="Submissions S."/>
        </authorList>
    </citation>
    <scope>NUCLEOTIDE SEQUENCE [LARGE SCALE GENOMIC DNA]</scope>
    <source>
        <strain evidence="7">ATCC 25963</strain>
    </source>
</reference>
<dbReference type="EMBL" id="FOMX01000011">
    <property type="protein sequence ID" value="SFE30434.1"/>
    <property type="molecule type" value="Genomic_DNA"/>
</dbReference>
<dbReference type="SUPFAM" id="SSF56176">
    <property type="entry name" value="FAD-binding/transporter-associated domain-like"/>
    <property type="match status" value="1"/>
</dbReference>
<evidence type="ECO:0000256" key="1">
    <source>
        <dbReference type="ARBA" id="ARBA00005466"/>
    </source>
</evidence>
<dbReference type="InterPro" id="IPR007173">
    <property type="entry name" value="ALO_C"/>
</dbReference>
<dbReference type="GO" id="GO:0003885">
    <property type="term" value="F:D-arabinono-1,4-lactone oxidase activity"/>
    <property type="evidence" value="ECO:0007669"/>
    <property type="project" value="InterPro"/>
</dbReference>
<dbReference type="PROSITE" id="PS00862">
    <property type="entry name" value="OX2_COVAL_FAD"/>
    <property type="match status" value="1"/>
</dbReference>
<feature type="region of interest" description="Disordered" evidence="4">
    <location>
        <begin position="1"/>
        <end position="28"/>
    </location>
</feature>
<dbReference type="Proteomes" id="UP000199400">
    <property type="component" value="Unassembled WGS sequence"/>
</dbReference>
<dbReference type="InterPro" id="IPR016169">
    <property type="entry name" value="FAD-bd_PCMH_sub2"/>
</dbReference>
<dbReference type="InterPro" id="IPR016167">
    <property type="entry name" value="FAD-bd_PCMH_sub1"/>
</dbReference>
<evidence type="ECO:0000313" key="6">
    <source>
        <dbReference type="EMBL" id="SFE30434.1"/>
    </source>
</evidence>
<protein>
    <submittedName>
        <fullName evidence="6">D-arabinono-1,4-lactone oxidase</fullName>
    </submittedName>
</protein>
<organism evidence="6 7">
    <name type="scientific">Nannocystis exedens</name>
    <dbReference type="NCBI Taxonomy" id="54"/>
    <lineage>
        <taxon>Bacteria</taxon>
        <taxon>Pseudomonadati</taxon>
        <taxon>Myxococcota</taxon>
        <taxon>Polyangia</taxon>
        <taxon>Nannocystales</taxon>
        <taxon>Nannocystaceae</taxon>
        <taxon>Nannocystis</taxon>
    </lineage>
</organism>
<evidence type="ECO:0000256" key="2">
    <source>
        <dbReference type="ARBA" id="ARBA00022827"/>
    </source>
</evidence>
<evidence type="ECO:0000313" key="7">
    <source>
        <dbReference type="Proteomes" id="UP000199400"/>
    </source>
</evidence>
<keyword evidence="7" id="KW-1185">Reference proteome</keyword>
<dbReference type="Gene3D" id="3.30.70.2520">
    <property type="match status" value="1"/>
</dbReference>
<dbReference type="STRING" id="54.SAMN02745121_03800"/>
<dbReference type="InterPro" id="IPR036318">
    <property type="entry name" value="FAD-bd_PCMH-like_sf"/>
</dbReference>
<dbReference type="RefSeq" id="WP_096332665.1">
    <property type="nucleotide sequence ID" value="NZ_FOMX01000011.1"/>
</dbReference>
<proteinExistence type="inferred from homology"/>
<dbReference type="PANTHER" id="PTHR43762">
    <property type="entry name" value="L-GULONOLACTONE OXIDASE"/>
    <property type="match status" value="1"/>
</dbReference>
<feature type="compositionally biased region" description="Polar residues" evidence="4">
    <location>
        <begin position="18"/>
        <end position="28"/>
    </location>
</feature>
<dbReference type="InterPro" id="IPR006093">
    <property type="entry name" value="Oxy_OxRdtase_FAD_BS"/>
</dbReference>
<dbReference type="Gene3D" id="3.30.43.10">
    <property type="entry name" value="Uridine Diphospho-n-acetylenolpyruvylglucosamine Reductase, domain 2"/>
    <property type="match status" value="1"/>
</dbReference>
<keyword evidence="2" id="KW-0285">Flavoprotein</keyword>
<dbReference type="GO" id="GO:0071949">
    <property type="term" value="F:FAD binding"/>
    <property type="evidence" value="ECO:0007669"/>
    <property type="project" value="InterPro"/>
</dbReference>
<dbReference type="OrthoDB" id="980719at2"/>
<comment type="similarity">
    <text evidence="1">Belongs to the oxygen-dependent FAD-linked oxidoreductase family.</text>
</comment>
<dbReference type="InterPro" id="IPR016166">
    <property type="entry name" value="FAD-bd_PCMH"/>
</dbReference>
<dbReference type="PANTHER" id="PTHR43762:SF1">
    <property type="entry name" value="D-ARABINONO-1,4-LACTONE OXIDASE"/>
    <property type="match status" value="1"/>
</dbReference>
<keyword evidence="3" id="KW-0560">Oxidoreductase</keyword>